<dbReference type="CDD" id="cd06550">
    <property type="entry name" value="TM_ABC_iron-siderophores_like"/>
    <property type="match status" value="1"/>
</dbReference>
<organism evidence="9 10">
    <name type="scientific">Corynebacterium uropygiale</name>
    <dbReference type="NCBI Taxonomy" id="1775911"/>
    <lineage>
        <taxon>Bacteria</taxon>
        <taxon>Bacillati</taxon>
        <taxon>Actinomycetota</taxon>
        <taxon>Actinomycetes</taxon>
        <taxon>Mycobacteriales</taxon>
        <taxon>Corynebacteriaceae</taxon>
        <taxon>Corynebacterium</taxon>
    </lineage>
</organism>
<evidence type="ECO:0000256" key="6">
    <source>
        <dbReference type="ARBA" id="ARBA00022989"/>
    </source>
</evidence>
<dbReference type="InterPro" id="IPR000522">
    <property type="entry name" value="ABC_transptr_permease_BtuC"/>
</dbReference>
<keyword evidence="5 8" id="KW-0812">Transmembrane</keyword>
<comment type="caution">
    <text evidence="9">The sequence shown here is derived from an EMBL/GenBank/DDBJ whole genome shotgun (WGS) entry which is preliminary data.</text>
</comment>
<dbReference type="AlphaFoldDB" id="A0A9X1QS46"/>
<keyword evidence="6 8" id="KW-1133">Transmembrane helix</keyword>
<evidence type="ECO:0000256" key="8">
    <source>
        <dbReference type="SAM" id="Phobius"/>
    </source>
</evidence>
<dbReference type="EMBL" id="JAKGSI010000007">
    <property type="protein sequence ID" value="MCF4007756.1"/>
    <property type="molecule type" value="Genomic_DNA"/>
</dbReference>
<feature type="transmembrane region" description="Helical" evidence="8">
    <location>
        <begin position="300"/>
        <end position="320"/>
    </location>
</feature>
<dbReference type="RefSeq" id="WP_236120081.1">
    <property type="nucleotide sequence ID" value="NZ_JAKGSI010000007.1"/>
</dbReference>
<feature type="transmembrane region" description="Helical" evidence="8">
    <location>
        <begin position="82"/>
        <end position="102"/>
    </location>
</feature>
<gene>
    <name evidence="9" type="ORF">L1O03_11330</name>
</gene>
<comment type="subcellular location">
    <subcellularLocation>
        <location evidence="1">Cell membrane</location>
        <topology evidence="1">Multi-pass membrane protein</topology>
    </subcellularLocation>
</comment>
<keyword evidence="4" id="KW-1003">Cell membrane</keyword>
<evidence type="ECO:0000256" key="4">
    <source>
        <dbReference type="ARBA" id="ARBA00022475"/>
    </source>
</evidence>
<feature type="transmembrane region" description="Helical" evidence="8">
    <location>
        <begin position="108"/>
        <end position="130"/>
    </location>
</feature>
<reference evidence="9" key="1">
    <citation type="submission" date="2022-01" db="EMBL/GenBank/DDBJ databases">
        <title>Corynebacterium sp. nov isolated from isolated from the feces of the greater white-fronted geese (Anser albifrons) at Poyang Lake, PR China.</title>
        <authorList>
            <person name="Liu Q."/>
        </authorList>
    </citation>
    <scope>NUCLEOTIDE SEQUENCE</scope>
    <source>
        <strain evidence="9">JCM 32435</strain>
    </source>
</reference>
<dbReference type="GO" id="GO:0033214">
    <property type="term" value="P:siderophore-iron import into cell"/>
    <property type="evidence" value="ECO:0007669"/>
    <property type="project" value="TreeGrafter"/>
</dbReference>
<evidence type="ECO:0000256" key="5">
    <source>
        <dbReference type="ARBA" id="ARBA00022692"/>
    </source>
</evidence>
<comment type="similarity">
    <text evidence="2">Belongs to the binding-protein-dependent transport system permease family. FecCD subfamily.</text>
</comment>
<dbReference type="PANTHER" id="PTHR30472">
    <property type="entry name" value="FERRIC ENTEROBACTIN TRANSPORT SYSTEM PERMEASE PROTEIN"/>
    <property type="match status" value="1"/>
</dbReference>
<keyword evidence="10" id="KW-1185">Reference proteome</keyword>
<evidence type="ECO:0000256" key="7">
    <source>
        <dbReference type="ARBA" id="ARBA00023136"/>
    </source>
</evidence>
<sequence>MNPVKKSAVLLLLSVGLVLLVGLDARLGRGTASWWADEQAWVTLTQLHLPRALAAVVAGGALALAGLLLQTVTDNPLAAPELLGISPGAVCAVMLGTGMSVVNPASPLSALGAALVGAVLGGVVSVLTTLSAGRDWAILGGLVLGAAATGLSMVMLASNPRLTGMAMRWLAGSTNALTWESVLPMAVWAAVVVLLFLPGAGILPLVGGGVAHSAVLGLSPLVSRLWLMVLACLLTSGAVALAGPLGFVGLAVPHVMRRLVGPASRWLGPATLAGGAVGMVACDAAAQGCGRLLALSTSSLGVPAGAMASLAGAATLLWLLRRRS</sequence>
<dbReference type="InterPro" id="IPR037294">
    <property type="entry name" value="ABC_BtuC-like"/>
</dbReference>
<keyword evidence="7 8" id="KW-0472">Membrane</keyword>
<feature type="transmembrane region" description="Helical" evidence="8">
    <location>
        <begin position="137"/>
        <end position="157"/>
    </location>
</feature>
<feature type="transmembrane region" description="Helical" evidence="8">
    <location>
        <begin position="225"/>
        <end position="252"/>
    </location>
</feature>
<keyword evidence="3" id="KW-0813">Transport</keyword>
<dbReference type="GO" id="GO:0022857">
    <property type="term" value="F:transmembrane transporter activity"/>
    <property type="evidence" value="ECO:0007669"/>
    <property type="project" value="InterPro"/>
</dbReference>
<dbReference type="GO" id="GO:0005886">
    <property type="term" value="C:plasma membrane"/>
    <property type="evidence" value="ECO:0007669"/>
    <property type="project" value="UniProtKB-SubCell"/>
</dbReference>
<feature type="transmembrane region" description="Helical" evidence="8">
    <location>
        <begin position="185"/>
        <end position="218"/>
    </location>
</feature>
<evidence type="ECO:0000256" key="2">
    <source>
        <dbReference type="ARBA" id="ARBA00007935"/>
    </source>
</evidence>
<feature type="transmembrane region" description="Helical" evidence="8">
    <location>
        <begin position="52"/>
        <end position="70"/>
    </location>
</feature>
<evidence type="ECO:0000313" key="10">
    <source>
        <dbReference type="Proteomes" id="UP001139336"/>
    </source>
</evidence>
<accession>A0A9X1QS46</accession>
<dbReference type="SUPFAM" id="SSF81345">
    <property type="entry name" value="ABC transporter involved in vitamin B12 uptake, BtuC"/>
    <property type="match status" value="1"/>
</dbReference>
<dbReference type="Gene3D" id="1.10.3470.10">
    <property type="entry name" value="ABC transporter involved in vitamin B12 uptake, BtuC"/>
    <property type="match status" value="1"/>
</dbReference>
<evidence type="ECO:0000313" key="9">
    <source>
        <dbReference type="EMBL" id="MCF4007756.1"/>
    </source>
</evidence>
<name>A0A9X1QS46_9CORY</name>
<evidence type="ECO:0000256" key="1">
    <source>
        <dbReference type="ARBA" id="ARBA00004651"/>
    </source>
</evidence>
<evidence type="ECO:0000256" key="3">
    <source>
        <dbReference type="ARBA" id="ARBA00022448"/>
    </source>
</evidence>
<dbReference type="Pfam" id="PF01032">
    <property type="entry name" value="FecCD"/>
    <property type="match status" value="1"/>
</dbReference>
<dbReference type="PANTHER" id="PTHR30472:SF37">
    <property type="entry name" value="FE(3+) DICITRATE TRANSPORT SYSTEM PERMEASE PROTEIN FECD-RELATED"/>
    <property type="match status" value="1"/>
</dbReference>
<proteinExistence type="inferred from homology"/>
<protein>
    <submittedName>
        <fullName evidence="9">Iron ABC transporter permease</fullName>
    </submittedName>
</protein>
<dbReference type="Proteomes" id="UP001139336">
    <property type="component" value="Unassembled WGS sequence"/>
</dbReference>